<gene>
    <name evidence="2" type="ORF">P280DRAFT_522936</name>
</gene>
<name>A0A6A6RJ98_9PLEO</name>
<protein>
    <submittedName>
        <fullName evidence="2">Uncharacterized protein</fullName>
    </submittedName>
</protein>
<feature type="region of interest" description="Disordered" evidence="1">
    <location>
        <begin position="102"/>
        <end position="187"/>
    </location>
</feature>
<accession>A0A6A6RJ98</accession>
<feature type="compositionally biased region" description="Basic and acidic residues" evidence="1">
    <location>
        <begin position="162"/>
        <end position="173"/>
    </location>
</feature>
<feature type="compositionally biased region" description="Acidic residues" evidence="1">
    <location>
        <begin position="115"/>
        <end position="127"/>
    </location>
</feature>
<feature type="region of interest" description="Disordered" evidence="1">
    <location>
        <begin position="277"/>
        <end position="402"/>
    </location>
</feature>
<dbReference type="Proteomes" id="UP000799753">
    <property type="component" value="Unassembled WGS sequence"/>
</dbReference>
<dbReference type="EMBL" id="MU006805">
    <property type="protein sequence ID" value="KAF2635599.1"/>
    <property type="molecule type" value="Genomic_DNA"/>
</dbReference>
<evidence type="ECO:0000256" key="1">
    <source>
        <dbReference type="SAM" id="MobiDB-lite"/>
    </source>
</evidence>
<sequence>MPTFSKHPPTQQKLIKEHIHTIVVAWRRSPTDALPTSLHPDTDAKNWGIPILGALAKLARSTTKDLDKVASSLVMSVEIRSGLAGGHEHLLLEDVEAAIEEFGSGQETEEKGVETEDSEDEDEEEEEGAAKAKAATSDSDSDDSDDEEKEKIDTAPMAKLRQTLEKTQKEVEKLSASAPRPAPVVAPTTKPSIVDQLAQDAEAVATKDVAVAVAAAAVATERKFKRPGSGRSAALKRLGQSTARPVTTVAPKPSSSRGSFLDALGEVAKYAEQEKVVGEIVDGTVDETVDETVDKVESESASASAPAPAPAPTTPPTPPTSPTSPHTPPSSPSSDTKKRAAPDDDDDDDAAEEPPTTKRRRVCRGAKRGGAKKGRVTEETVWSARRPDLVGRTGARPPVRGL</sequence>
<feature type="compositionally biased region" description="Low complexity" evidence="1">
    <location>
        <begin position="175"/>
        <end position="187"/>
    </location>
</feature>
<organism evidence="2 3">
    <name type="scientific">Massarina eburnea CBS 473.64</name>
    <dbReference type="NCBI Taxonomy" id="1395130"/>
    <lineage>
        <taxon>Eukaryota</taxon>
        <taxon>Fungi</taxon>
        <taxon>Dikarya</taxon>
        <taxon>Ascomycota</taxon>
        <taxon>Pezizomycotina</taxon>
        <taxon>Dothideomycetes</taxon>
        <taxon>Pleosporomycetidae</taxon>
        <taxon>Pleosporales</taxon>
        <taxon>Massarineae</taxon>
        <taxon>Massarinaceae</taxon>
        <taxon>Massarina</taxon>
    </lineage>
</organism>
<keyword evidence="3" id="KW-1185">Reference proteome</keyword>
<feature type="region of interest" description="Disordered" evidence="1">
    <location>
        <begin position="226"/>
        <end position="259"/>
    </location>
</feature>
<feature type="compositionally biased region" description="Acidic residues" evidence="1">
    <location>
        <begin position="343"/>
        <end position="352"/>
    </location>
</feature>
<feature type="compositionally biased region" description="Basic residues" evidence="1">
    <location>
        <begin position="357"/>
        <end position="374"/>
    </location>
</feature>
<reference evidence="2" key="1">
    <citation type="journal article" date="2020" name="Stud. Mycol.">
        <title>101 Dothideomycetes genomes: a test case for predicting lifestyles and emergence of pathogens.</title>
        <authorList>
            <person name="Haridas S."/>
            <person name="Albert R."/>
            <person name="Binder M."/>
            <person name="Bloem J."/>
            <person name="Labutti K."/>
            <person name="Salamov A."/>
            <person name="Andreopoulos B."/>
            <person name="Baker S."/>
            <person name="Barry K."/>
            <person name="Bills G."/>
            <person name="Bluhm B."/>
            <person name="Cannon C."/>
            <person name="Castanera R."/>
            <person name="Culley D."/>
            <person name="Daum C."/>
            <person name="Ezra D."/>
            <person name="Gonzalez J."/>
            <person name="Henrissat B."/>
            <person name="Kuo A."/>
            <person name="Liang C."/>
            <person name="Lipzen A."/>
            <person name="Lutzoni F."/>
            <person name="Magnuson J."/>
            <person name="Mondo S."/>
            <person name="Nolan M."/>
            <person name="Ohm R."/>
            <person name="Pangilinan J."/>
            <person name="Park H.-J."/>
            <person name="Ramirez L."/>
            <person name="Alfaro M."/>
            <person name="Sun H."/>
            <person name="Tritt A."/>
            <person name="Yoshinaga Y."/>
            <person name="Zwiers L.-H."/>
            <person name="Turgeon B."/>
            <person name="Goodwin S."/>
            <person name="Spatafora J."/>
            <person name="Crous P."/>
            <person name="Grigoriev I."/>
        </authorList>
    </citation>
    <scope>NUCLEOTIDE SEQUENCE</scope>
    <source>
        <strain evidence="2">CBS 473.64</strain>
    </source>
</reference>
<feature type="compositionally biased region" description="Acidic residues" evidence="1">
    <location>
        <begin position="139"/>
        <end position="148"/>
    </location>
</feature>
<evidence type="ECO:0000313" key="2">
    <source>
        <dbReference type="EMBL" id="KAF2635599.1"/>
    </source>
</evidence>
<feature type="compositionally biased region" description="Pro residues" evidence="1">
    <location>
        <begin position="307"/>
        <end position="331"/>
    </location>
</feature>
<dbReference type="AlphaFoldDB" id="A0A6A6RJ98"/>
<evidence type="ECO:0000313" key="3">
    <source>
        <dbReference type="Proteomes" id="UP000799753"/>
    </source>
</evidence>
<proteinExistence type="predicted"/>